<accession>L8GP89</accession>
<dbReference type="RefSeq" id="XP_004337007.1">
    <property type="nucleotide sequence ID" value="XM_004336959.1"/>
</dbReference>
<evidence type="ECO:0000256" key="1">
    <source>
        <dbReference type="SAM" id="MobiDB-lite"/>
    </source>
</evidence>
<sequence>MWSFNNVHKGFEDHAYMNDLDGMINDFYHWLFVHQIDFAFDLDKEHKQMKEEMQRKIACDKYEASSMLMTLALSAQDQYSSEYEMHVEEEKEEKEEGEAVTKAASLLMEAHGLDAEMILACAMHVLGGYEGLVLFGDGLNTKALAFTIDNGPKELICWRFNECIDHLIAFKLSGQILYMSCVVGTGDMELFCPTCYFKMTNALFFSGHNLLSLLFGANKKLATEQQLLKQKCQASNKGDKGDNNKRDRVFSYSKEEKVNRSESKVKSEVKVESESEETINDVEDTQGDELEDEDDEQMEDEAIMAMAAINTKRANNNNDAHIPEDPMGPATEEELNEHNLPPGAIEHTIADLKNKALYKHMQHNNATKRTMEDLLHMHQNPPFCFRMIAESIHVLSKAGQ</sequence>
<evidence type="ECO:0000313" key="2">
    <source>
        <dbReference type="EMBL" id="ELR14994.1"/>
    </source>
</evidence>
<keyword evidence="3" id="KW-1185">Reference proteome</keyword>
<reference evidence="2 3" key="1">
    <citation type="journal article" date="2013" name="Genome Biol.">
        <title>Genome of Acanthamoeba castellanii highlights extensive lateral gene transfer and early evolution of tyrosine kinase signaling.</title>
        <authorList>
            <person name="Clarke M."/>
            <person name="Lohan A.J."/>
            <person name="Liu B."/>
            <person name="Lagkouvardos I."/>
            <person name="Roy S."/>
            <person name="Zafar N."/>
            <person name="Bertelli C."/>
            <person name="Schilde C."/>
            <person name="Kianianmomeni A."/>
            <person name="Burglin T.R."/>
            <person name="Frech C."/>
            <person name="Turcotte B."/>
            <person name="Kopec K.O."/>
            <person name="Synnott J.M."/>
            <person name="Choo C."/>
            <person name="Paponov I."/>
            <person name="Finkler A."/>
            <person name="Soon Heng Tan C."/>
            <person name="Hutchins A.P."/>
            <person name="Weinmeier T."/>
            <person name="Rattei T."/>
            <person name="Chu J.S."/>
            <person name="Gimenez G."/>
            <person name="Irimia M."/>
            <person name="Rigden D.J."/>
            <person name="Fitzpatrick D.A."/>
            <person name="Lorenzo-Morales J."/>
            <person name="Bateman A."/>
            <person name="Chiu C.H."/>
            <person name="Tang P."/>
            <person name="Hegemann P."/>
            <person name="Fromm H."/>
            <person name="Raoult D."/>
            <person name="Greub G."/>
            <person name="Miranda-Saavedra D."/>
            <person name="Chen N."/>
            <person name="Nash P."/>
            <person name="Ginger M.L."/>
            <person name="Horn M."/>
            <person name="Schaap P."/>
            <person name="Caler L."/>
            <person name="Loftus B."/>
        </authorList>
    </citation>
    <scope>NUCLEOTIDE SEQUENCE [LARGE SCALE GENOMIC DNA]</scope>
    <source>
        <strain evidence="2 3">Neff</strain>
    </source>
</reference>
<dbReference type="GeneID" id="14915828"/>
<dbReference type="EMBL" id="KB008036">
    <property type="protein sequence ID" value="ELR14994.1"/>
    <property type="molecule type" value="Genomic_DNA"/>
</dbReference>
<protein>
    <submittedName>
        <fullName evidence="2">Uncharacterized protein</fullName>
    </submittedName>
</protein>
<proteinExistence type="predicted"/>
<dbReference type="Proteomes" id="UP000011083">
    <property type="component" value="Unassembled WGS sequence"/>
</dbReference>
<feature type="compositionally biased region" description="Acidic residues" evidence="1">
    <location>
        <begin position="274"/>
        <end position="292"/>
    </location>
</feature>
<evidence type="ECO:0000313" key="3">
    <source>
        <dbReference type="Proteomes" id="UP000011083"/>
    </source>
</evidence>
<organism evidence="2 3">
    <name type="scientific">Acanthamoeba castellanii (strain ATCC 30010 / Neff)</name>
    <dbReference type="NCBI Taxonomy" id="1257118"/>
    <lineage>
        <taxon>Eukaryota</taxon>
        <taxon>Amoebozoa</taxon>
        <taxon>Discosea</taxon>
        <taxon>Longamoebia</taxon>
        <taxon>Centramoebida</taxon>
        <taxon>Acanthamoebidae</taxon>
        <taxon>Acanthamoeba</taxon>
    </lineage>
</organism>
<gene>
    <name evidence="2" type="ORF">ACA1_211380</name>
</gene>
<dbReference type="KEGG" id="acan:ACA1_211380"/>
<feature type="compositionally biased region" description="Basic and acidic residues" evidence="1">
    <location>
        <begin position="237"/>
        <end position="273"/>
    </location>
</feature>
<name>L8GP89_ACACF</name>
<dbReference type="VEuPathDB" id="AmoebaDB:ACA1_211380"/>
<dbReference type="AlphaFoldDB" id="L8GP89"/>
<feature type="non-terminal residue" evidence="2">
    <location>
        <position position="400"/>
    </location>
</feature>
<feature type="region of interest" description="Disordered" evidence="1">
    <location>
        <begin position="232"/>
        <end position="292"/>
    </location>
</feature>